<gene>
    <name evidence="1" type="ORF">CPter91_3502</name>
</gene>
<dbReference type="Pfam" id="PF07102">
    <property type="entry name" value="YbcO"/>
    <property type="match status" value="1"/>
</dbReference>
<dbReference type="KEGG" id="cpra:CPter91_3502"/>
<proteinExistence type="predicted"/>
<evidence type="ECO:0008006" key="3">
    <source>
        <dbReference type="Google" id="ProtNLM"/>
    </source>
</evidence>
<sequence>MRFPGACNYRTDTTVLCHSNLLEDGKGYGIKAPDEKGAYGCCRCHDVLDGRAKRPVGMSYEVMINLFYNGVARTNAILRRLGLMEAM</sequence>
<organism evidence="1 2">
    <name type="scientific">Collimonas pratensis</name>
    <dbReference type="NCBI Taxonomy" id="279113"/>
    <lineage>
        <taxon>Bacteria</taxon>
        <taxon>Pseudomonadati</taxon>
        <taxon>Pseudomonadota</taxon>
        <taxon>Betaproteobacteria</taxon>
        <taxon>Burkholderiales</taxon>
        <taxon>Oxalobacteraceae</taxon>
        <taxon>Collimonas</taxon>
    </lineage>
</organism>
<dbReference type="STRING" id="279113.CPter91_3502"/>
<dbReference type="Proteomes" id="UP000074561">
    <property type="component" value="Chromosome"/>
</dbReference>
<dbReference type="InterPro" id="IPR010774">
    <property type="entry name" value="YbcO"/>
</dbReference>
<name>A0A127Q775_9BURK</name>
<evidence type="ECO:0000313" key="2">
    <source>
        <dbReference type="Proteomes" id="UP000074561"/>
    </source>
</evidence>
<reference evidence="1 2" key="1">
    <citation type="submission" date="2015-11" db="EMBL/GenBank/DDBJ databases">
        <title>Exploring the genomic traits of fungus-feeding bacterial genus Collimonas.</title>
        <authorList>
            <person name="Song C."/>
            <person name="Schmidt R."/>
            <person name="de Jager V."/>
            <person name="Krzyzanowska D."/>
            <person name="Jongedijk E."/>
            <person name="Cankar K."/>
            <person name="Beekwilder J."/>
            <person name="van Veen A."/>
            <person name="de Boer W."/>
            <person name="van Veen J.A."/>
            <person name="Garbeva P."/>
        </authorList>
    </citation>
    <scope>NUCLEOTIDE SEQUENCE [LARGE SCALE GENOMIC DNA]</scope>
    <source>
        <strain evidence="1 2">Ter91</strain>
    </source>
</reference>
<dbReference type="Gene3D" id="3.30.50.20">
    <property type="entry name" value="prophage-derive protein ybcO"/>
    <property type="match status" value="1"/>
</dbReference>
<protein>
    <recommendedName>
        <fullName evidence="3">Phage protein</fullName>
    </recommendedName>
</protein>
<dbReference type="PATRIC" id="fig|279113.9.peg.3472"/>
<dbReference type="AlphaFoldDB" id="A0A127Q775"/>
<accession>A0A127Q775</accession>
<evidence type="ECO:0000313" key="1">
    <source>
        <dbReference type="EMBL" id="AMP05826.1"/>
    </source>
</evidence>
<dbReference type="EMBL" id="CP013234">
    <property type="protein sequence ID" value="AMP05826.1"/>
    <property type="molecule type" value="Genomic_DNA"/>
</dbReference>